<protein>
    <submittedName>
        <fullName evidence="2">Uncharacterized protein</fullName>
    </submittedName>
</protein>
<evidence type="ECO:0000313" key="3">
    <source>
        <dbReference type="Proteomes" id="UP000651050"/>
    </source>
</evidence>
<organism evidence="2 3">
    <name type="scientific">Caenimonas aquaedulcis</name>
    <dbReference type="NCBI Taxonomy" id="2793270"/>
    <lineage>
        <taxon>Bacteria</taxon>
        <taxon>Pseudomonadati</taxon>
        <taxon>Pseudomonadota</taxon>
        <taxon>Betaproteobacteria</taxon>
        <taxon>Burkholderiales</taxon>
        <taxon>Comamonadaceae</taxon>
        <taxon>Caenimonas</taxon>
    </lineage>
</organism>
<name>A0A931H8C6_9BURK</name>
<sequence>MNDTQPMETEISDMHLIARARSRGGLSWRSPGGPIYQCPLLLIFIVAIAAPEDVVRRNQMVGRFTASIREVLMSLFAGADIGRFSESTKFSEVALLVCALHWTWLIISIFATAIIFEVVRAKEGYVVWKYLRGGGGRLGWRDLWLVLGSVMVCPAALLALTASPGDWSLVKGLATDSRLGFGLLLWAAFWVSGIALGFVYPSARAFIDINLKEK</sequence>
<dbReference type="Proteomes" id="UP000651050">
    <property type="component" value="Unassembled WGS sequence"/>
</dbReference>
<comment type="caution">
    <text evidence="2">The sequence shown here is derived from an EMBL/GenBank/DDBJ whole genome shotgun (WGS) entry which is preliminary data.</text>
</comment>
<keyword evidence="1" id="KW-0812">Transmembrane</keyword>
<accession>A0A931H8C6</accession>
<reference evidence="2" key="1">
    <citation type="submission" date="2020-11" db="EMBL/GenBank/DDBJ databases">
        <title>Bacterial whole genome sequence for Caenimonas sp. DR4.4.</title>
        <authorList>
            <person name="Le V."/>
            <person name="Ko S.-R."/>
            <person name="Ahn C.-Y."/>
            <person name="Oh H.-M."/>
        </authorList>
    </citation>
    <scope>NUCLEOTIDE SEQUENCE</scope>
    <source>
        <strain evidence="2">DR4.4</strain>
    </source>
</reference>
<feature type="transmembrane region" description="Helical" evidence="1">
    <location>
        <begin position="93"/>
        <end position="119"/>
    </location>
</feature>
<evidence type="ECO:0000313" key="2">
    <source>
        <dbReference type="EMBL" id="MBG9390403.1"/>
    </source>
</evidence>
<keyword evidence="3" id="KW-1185">Reference proteome</keyword>
<gene>
    <name evidence="2" type="ORF">I5803_20400</name>
</gene>
<keyword evidence="1" id="KW-1133">Transmembrane helix</keyword>
<feature type="transmembrane region" description="Helical" evidence="1">
    <location>
        <begin position="183"/>
        <end position="207"/>
    </location>
</feature>
<feature type="transmembrane region" description="Helical" evidence="1">
    <location>
        <begin position="140"/>
        <end position="163"/>
    </location>
</feature>
<dbReference type="EMBL" id="JADWYS010000001">
    <property type="protein sequence ID" value="MBG9390403.1"/>
    <property type="molecule type" value="Genomic_DNA"/>
</dbReference>
<evidence type="ECO:0000256" key="1">
    <source>
        <dbReference type="SAM" id="Phobius"/>
    </source>
</evidence>
<dbReference type="AlphaFoldDB" id="A0A931H8C6"/>
<feature type="transmembrane region" description="Helical" evidence="1">
    <location>
        <begin position="34"/>
        <end position="50"/>
    </location>
</feature>
<proteinExistence type="predicted"/>
<keyword evidence="1" id="KW-0472">Membrane</keyword>